<comment type="cofactor">
    <cofactor evidence="10">
        <name>Mg(2+)</name>
        <dbReference type="ChEBI" id="CHEBI:18420"/>
    </cofactor>
    <text evidence="10">Binds 1 Mg(2+) ion per subunit.</text>
</comment>
<dbReference type="UniPathway" id="UPA00064">
    <property type="reaction ID" value="UER00091"/>
</dbReference>
<comment type="similarity">
    <text evidence="2 10">Belongs to the transketolase family. DXPS subfamily.</text>
</comment>
<dbReference type="AlphaFoldDB" id="A0A0C1EPU3"/>
<dbReference type="Pfam" id="PF13292">
    <property type="entry name" value="DXP_synthase_N"/>
    <property type="match status" value="1"/>
</dbReference>
<dbReference type="PROSITE" id="PS00801">
    <property type="entry name" value="TRANSKETOLASE_1"/>
    <property type="match status" value="1"/>
</dbReference>
<dbReference type="InterPro" id="IPR033248">
    <property type="entry name" value="Transketolase_C"/>
</dbReference>
<dbReference type="CDD" id="cd07033">
    <property type="entry name" value="TPP_PYR_DXS_TK_like"/>
    <property type="match status" value="1"/>
</dbReference>
<keyword evidence="5 10" id="KW-0479">Metal-binding</keyword>
<dbReference type="InterPro" id="IPR005477">
    <property type="entry name" value="Dxylulose-5-P_synthase"/>
</dbReference>
<feature type="binding site" evidence="10">
    <location>
        <position position="80"/>
    </location>
    <ligand>
        <name>thiamine diphosphate</name>
        <dbReference type="ChEBI" id="CHEBI:58937"/>
    </ligand>
</feature>
<dbReference type="CDD" id="cd02007">
    <property type="entry name" value="TPP_DXS"/>
    <property type="match status" value="1"/>
</dbReference>
<dbReference type="Pfam" id="PF02780">
    <property type="entry name" value="Transketolase_C"/>
    <property type="match status" value="1"/>
</dbReference>
<reference evidence="12 13" key="1">
    <citation type="journal article" date="2014" name="Mol. Biol. Evol.">
        <title>Massive expansion of Ubiquitination-related gene families within the Chlamydiae.</title>
        <authorList>
            <person name="Domman D."/>
            <person name="Collingro A."/>
            <person name="Lagkouvardos I."/>
            <person name="Gehre L."/>
            <person name="Weinmaier T."/>
            <person name="Rattei T."/>
            <person name="Subtil A."/>
            <person name="Horn M."/>
        </authorList>
    </citation>
    <scope>NUCLEOTIDE SEQUENCE [LARGE SCALE GENOMIC DNA]</scope>
    <source>
        <strain evidence="12 13">OEW1</strain>
    </source>
</reference>
<evidence type="ECO:0000256" key="9">
    <source>
        <dbReference type="ARBA" id="ARBA00023229"/>
    </source>
</evidence>
<dbReference type="Gene3D" id="3.40.50.970">
    <property type="match status" value="2"/>
</dbReference>
<feature type="binding site" evidence="10">
    <location>
        <position position="152"/>
    </location>
    <ligand>
        <name>Mg(2+)</name>
        <dbReference type="ChEBI" id="CHEBI:18420"/>
    </ligand>
</feature>
<feature type="binding site" evidence="10">
    <location>
        <begin position="121"/>
        <end position="123"/>
    </location>
    <ligand>
        <name>thiamine diphosphate</name>
        <dbReference type="ChEBI" id="CHEBI:58937"/>
    </ligand>
</feature>
<comment type="cofactor">
    <cofactor evidence="10">
        <name>thiamine diphosphate</name>
        <dbReference type="ChEBI" id="CHEBI:58937"/>
    </cofactor>
    <text evidence="10">Binds 1 thiamine pyrophosphate per subunit.</text>
</comment>
<comment type="caution">
    <text evidence="12">The sequence shown here is derived from an EMBL/GenBank/DDBJ whole genome shotgun (WGS) entry which is preliminary data.</text>
</comment>
<dbReference type="SMART" id="SM00861">
    <property type="entry name" value="Transket_pyr"/>
    <property type="match status" value="1"/>
</dbReference>
<dbReference type="SUPFAM" id="SSF52518">
    <property type="entry name" value="Thiamin diphosphate-binding fold (THDP-binding)"/>
    <property type="match status" value="2"/>
</dbReference>
<comment type="function">
    <text evidence="10">Catalyzes the acyloin condensation reaction between C atoms 2 and 3 of pyruvate and glyceraldehyde 3-phosphate to yield 1-deoxy-D-xylulose-5-phosphate (DXP).</text>
</comment>
<dbReference type="PATRIC" id="fig|83552.4.peg.488"/>
<dbReference type="PANTHER" id="PTHR43322">
    <property type="entry name" value="1-D-DEOXYXYLULOSE 5-PHOSPHATE SYNTHASE-RELATED"/>
    <property type="match status" value="1"/>
</dbReference>
<feature type="binding site" evidence="10">
    <location>
        <begin position="153"/>
        <end position="154"/>
    </location>
    <ligand>
        <name>thiamine diphosphate</name>
        <dbReference type="ChEBI" id="CHEBI:58937"/>
    </ligand>
</feature>
<organism evidence="12 13">
    <name type="scientific">Parachlamydia acanthamoebae</name>
    <dbReference type="NCBI Taxonomy" id="83552"/>
    <lineage>
        <taxon>Bacteria</taxon>
        <taxon>Pseudomonadati</taxon>
        <taxon>Chlamydiota</taxon>
        <taxon>Chlamydiia</taxon>
        <taxon>Parachlamydiales</taxon>
        <taxon>Parachlamydiaceae</taxon>
        <taxon>Parachlamydia</taxon>
    </lineage>
</organism>
<dbReference type="PANTHER" id="PTHR43322:SF5">
    <property type="entry name" value="1-DEOXY-D-XYLULOSE-5-PHOSPHATE SYNTHASE, CHLOROPLASTIC"/>
    <property type="match status" value="1"/>
</dbReference>
<dbReference type="SUPFAM" id="SSF52922">
    <property type="entry name" value="TK C-terminal domain-like"/>
    <property type="match status" value="1"/>
</dbReference>
<dbReference type="NCBIfam" id="NF003933">
    <property type="entry name" value="PRK05444.2-2"/>
    <property type="match status" value="1"/>
</dbReference>
<comment type="pathway">
    <text evidence="1 10">Metabolic intermediate biosynthesis; 1-deoxy-D-xylulose 5-phosphate biosynthesis; 1-deoxy-D-xylulose 5-phosphate from D-glyceraldehyde 3-phosphate and pyruvate: step 1/1.</text>
</comment>
<evidence type="ECO:0000256" key="8">
    <source>
        <dbReference type="ARBA" id="ARBA00023052"/>
    </source>
</evidence>
<evidence type="ECO:0000256" key="1">
    <source>
        <dbReference type="ARBA" id="ARBA00004980"/>
    </source>
</evidence>
<keyword evidence="8 10" id="KW-0786">Thiamine pyrophosphate</keyword>
<feature type="domain" description="Transketolase-like pyrimidine-binding" evidence="11">
    <location>
        <begin position="323"/>
        <end position="487"/>
    </location>
</feature>
<feature type="binding site" evidence="10">
    <location>
        <position position="181"/>
    </location>
    <ligand>
        <name>Mg(2+)</name>
        <dbReference type="ChEBI" id="CHEBI:18420"/>
    </ligand>
</feature>
<evidence type="ECO:0000259" key="11">
    <source>
        <dbReference type="SMART" id="SM00861"/>
    </source>
</evidence>
<name>A0A0C1EPU3_9BACT</name>
<accession>A0A0C1EPU3</accession>
<keyword evidence="6 10" id="KW-0460">Magnesium</keyword>
<comment type="subunit">
    <text evidence="3 10">Homodimer.</text>
</comment>
<dbReference type="Pfam" id="PF02779">
    <property type="entry name" value="Transket_pyr"/>
    <property type="match status" value="1"/>
</dbReference>
<dbReference type="GO" id="GO:0030976">
    <property type="term" value="F:thiamine pyrophosphate binding"/>
    <property type="evidence" value="ECO:0007669"/>
    <property type="project" value="UniProtKB-UniRule"/>
</dbReference>
<feature type="binding site" evidence="10">
    <location>
        <position position="181"/>
    </location>
    <ligand>
        <name>thiamine diphosphate</name>
        <dbReference type="ChEBI" id="CHEBI:58937"/>
    </ligand>
</feature>
<keyword evidence="9 10" id="KW-0414">Isoprene biosynthesis</keyword>
<comment type="caution">
    <text evidence="10">Lacks conserved residue(s) required for the propagation of feature annotation.</text>
</comment>
<comment type="catalytic activity">
    <reaction evidence="10">
        <text>D-glyceraldehyde 3-phosphate + pyruvate + H(+) = 1-deoxy-D-xylulose 5-phosphate + CO2</text>
        <dbReference type="Rhea" id="RHEA:12605"/>
        <dbReference type="ChEBI" id="CHEBI:15361"/>
        <dbReference type="ChEBI" id="CHEBI:15378"/>
        <dbReference type="ChEBI" id="CHEBI:16526"/>
        <dbReference type="ChEBI" id="CHEBI:57792"/>
        <dbReference type="ChEBI" id="CHEBI:59776"/>
        <dbReference type="EC" id="2.2.1.7"/>
    </reaction>
</comment>
<evidence type="ECO:0000313" key="13">
    <source>
        <dbReference type="Proteomes" id="UP000031307"/>
    </source>
</evidence>
<dbReference type="GO" id="GO:0005829">
    <property type="term" value="C:cytosol"/>
    <property type="evidence" value="ECO:0007669"/>
    <property type="project" value="TreeGrafter"/>
</dbReference>
<dbReference type="FunFam" id="3.40.50.920:FF:000002">
    <property type="entry name" value="1-deoxy-D-xylulose-5-phosphate synthase"/>
    <property type="match status" value="1"/>
</dbReference>
<dbReference type="GO" id="GO:0019288">
    <property type="term" value="P:isopentenyl diphosphate biosynthetic process, methylerythritol 4-phosphate pathway"/>
    <property type="evidence" value="ECO:0007669"/>
    <property type="project" value="TreeGrafter"/>
</dbReference>
<keyword evidence="4 10" id="KW-0808">Transferase</keyword>
<dbReference type="GO" id="GO:0016114">
    <property type="term" value="P:terpenoid biosynthetic process"/>
    <property type="evidence" value="ECO:0007669"/>
    <property type="project" value="UniProtKB-UniRule"/>
</dbReference>
<evidence type="ECO:0000256" key="3">
    <source>
        <dbReference type="ARBA" id="ARBA00011738"/>
    </source>
</evidence>
<dbReference type="GO" id="GO:0009228">
    <property type="term" value="P:thiamine biosynthetic process"/>
    <property type="evidence" value="ECO:0007669"/>
    <property type="project" value="UniProtKB-UniRule"/>
</dbReference>
<dbReference type="InterPro" id="IPR049557">
    <property type="entry name" value="Transketolase_CS"/>
</dbReference>
<evidence type="ECO:0000313" key="12">
    <source>
        <dbReference type="EMBL" id="KIA78259.1"/>
    </source>
</evidence>
<dbReference type="GO" id="GO:0008661">
    <property type="term" value="F:1-deoxy-D-xylulose-5-phosphate synthase activity"/>
    <property type="evidence" value="ECO:0007669"/>
    <property type="project" value="UniProtKB-UniRule"/>
</dbReference>
<dbReference type="GO" id="GO:0000287">
    <property type="term" value="F:magnesium ion binding"/>
    <property type="evidence" value="ECO:0007669"/>
    <property type="project" value="UniProtKB-UniRule"/>
</dbReference>
<feature type="binding site" evidence="10">
    <location>
        <position position="374"/>
    </location>
    <ligand>
        <name>thiamine diphosphate</name>
        <dbReference type="ChEBI" id="CHEBI:58937"/>
    </ligand>
</feature>
<keyword evidence="7 10" id="KW-0784">Thiamine biosynthesis</keyword>
<evidence type="ECO:0000256" key="6">
    <source>
        <dbReference type="ARBA" id="ARBA00022842"/>
    </source>
</evidence>
<evidence type="ECO:0000256" key="2">
    <source>
        <dbReference type="ARBA" id="ARBA00011081"/>
    </source>
</evidence>
<gene>
    <name evidence="10 12" type="primary">dxs</name>
    <name evidence="12" type="ORF">DB43_EI00040</name>
</gene>
<dbReference type="EC" id="2.2.1.7" evidence="10"/>
<evidence type="ECO:0000256" key="10">
    <source>
        <dbReference type="HAMAP-Rule" id="MF_00315"/>
    </source>
</evidence>
<dbReference type="Proteomes" id="UP000031307">
    <property type="component" value="Unassembled WGS sequence"/>
</dbReference>
<dbReference type="InterPro" id="IPR029061">
    <property type="entry name" value="THDP-binding"/>
</dbReference>
<evidence type="ECO:0000256" key="4">
    <source>
        <dbReference type="ARBA" id="ARBA00022679"/>
    </source>
</evidence>
<dbReference type="InterPro" id="IPR009014">
    <property type="entry name" value="Transketo_C/PFOR_II"/>
</dbReference>
<evidence type="ECO:0000256" key="7">
    <source>
        <dbReference type="ARBA" id="ARBA00022977"/>
    </source>
</evidence>
<proteinExistence type="inferred from homology"/>
<sequence length="647" mass="71034">MNESLMSFPILSKIQSPHDIKHLSLQELNSLASEVRQRIIEVLSINGGHLASNLGVVELTIALHAVFNSPDDKFIWDVSHQTYVHKLLTGRQENFHTIRQYKGLCGFSHPKESPYDHFHAGHAGTALSLGLGVAKSRDLLQKDDYVVPIIGDATLTCGMALEALNNISRDLKRFIVILNDNNMSISKNVGAITQILSRLLSNPTTNKLYQELDTIVSKIPSYGATLSKQGHKITESLKNLVSPAAFFEQYDLSYIGPIDGHDIKKLIDVFEGLKTSQWPVVVHILTKKGQGMEEAIKNPVSYHGAKPFCLDTGKFHPVTSSKPTFPNIFGSHLLKMAEEDASIVAVTPAMSAGSCLDKFMEKFPDRCHDVGIAEAHAVTFSGGLAYGRELKVVSSIYATFLQRGLDNLFHDVCLQELPVVFAIDRAGISGPDGSTHHGVYDISFLNAMPNMVISQPRNGDVLKELLESAFSWGRPAAIRYPNMATDVSDKPLRYRELGKGEVLVEGEEILIMALGHMNQTALAVREILKTVGVNATVLDPVFVKPLDSELLCDLLTRHKRVVTIEEHSVVSGLGSILNHFLMTNGYSHVQVLNFGIPEAFLDHGSHADIIKEIGLTASQIAESVMTQFSLKNPDCSEFVDTRSAGKN</sequence>
<evidence type="ECO:0000256" key="5">
    <source>
        <dbReference type="ARBA" id="ARBA00022723"/>
    </source>
</evidence>
<dbReference type="Gene3D" id="3.40.50.920">
    <property type="match status" value="1"/>
</dbReference>
<dbReference type="NCBIfam" id="TIGR00204">
    <property type="entry name" value="dxs"/>
    <property type="match status" value="1"/>
</dbReference>
<protein>
    <recommendedName>
        <fullName evidence="10">1-deoxy-D-xylulose-5-phosphate synthase</fullName>
        <ecNumber evidence="10">2.2.1.7</ecNumber>
    </recommendedName>
    <alternativeName>
        <fullName evidence="10">1-deoxyxylulose-5-phosphate synthase</fullName>
        <shortName evidence="10">DXP synthase</shortName>
        <shortName evidence="10">DXPS</shortName>
    </alternativeName>
</protein>
<dbReference type="EMBL" id="JSAM01000028">
    <property type="protein sequence ID" value="KIA78259.1"/>
    <property type="molecule type" value="Genomic_DNA"/>
</dbReference>
<dbReference type="HAMAP" id="MF_00315">
    <property type="entry name" value="DXP_synth"/>
    <property type="match status" value="1"/>
</dbReference>
<dbReference type="InterPro" id="IPR005475">
    <property type="entry name" value="Transketolase-like_Pyr-bd"/>
</dbReference>